<dbReference type="InterPro" id="IPR025419">
    <property type="entry name" value="DUF4142"/>
</dbReference>
<feature type="region of interest" description="Disordered" evidence="1">
    <location>
        <begin position="163"/>
        <end position="221"/>
    </location>
</feature>
<dbReference type="AlphaFoldDB" id="A0AAU7XF34"/>
<evidence type="ECO:0000313" key="4">
    <source>
        <dbReference type="EMBL" id="XBY46376.1"/>
    </source>
</evidence>
<evidence type="ECO:0000259" key="3">
    <source>
        <dbReference type="Pfam" id="PF13628"/>
    </source>
</evidence>
<dbReference type="EMBL" id="CP158568">
    <property type="protein sequence ID" value="XBY46376.1"/>
    <property type="molecule type" value="Genomic_DNA"/>
</dbReference>
<accession>A0AAU7XF34</accession>
<feature type="chain" id="PRO_5043526505" evidence="2">
    <location>
        <begin position="25"/>
        <end position="221"/>
    </location>
</feature>
<feature type="compositionally biased region" description="Low complexity" evidence="1">
    <location>
        <begin position="177"/>
        <end position="189"/>
    </location>
</feature>
<dbReference type="PANTHER" id="PTHR38593">
    <property type="entry name" value="BLR2558 PROTEIN"/>
    <property type="match status" value="1"/>
</dbReference>
<keyword evidence="2" id="KW-0732">Signal</keyword>
<feature type="compositionally biased region" description="Gly residues" evidence="1">
    <location>
        <begin position="167"/>
        <end position="176"/>
    </location>
</feature>
<proteinExistence type="predicted"/>
<feature type="compositionally biased region" description="Gly residues" evidence="1">
    <location>
        <begin position="190"/>
        <end position="214"/>
    </location>
</feature>
<reference evidence="4" key="1">
    <citation type="submission" date="2024-06" db="EMBL/GenBank/DDBJ databases">
        <title>Methylostella associata gen. nov., sp. nov., a novel Ancalomicrobiaceae-affiliated facultatively methylotrophic bacteria that feed on methanotrophs of the genus Methylococcus.</title>
        <authorList>
            <person name="Saltykova V."/>
            <person name="Danilova O.V."/>
            <person name="Oshkin I.Y."/>
            <person name="Belova S.E."/>
            <person name="Pimenov N.V."/>
            <person name="Dedysh S.N."/>
        </authorList>
    </citation>
    <scope>NUCLEOTIDE SEQUENCE</scope>
    <source>
        <strain evidence="4">S20</strain>
    </source>
</reference>
<dbReference type="KEGG" id="mflg:ABS361_09240"/>
<name>A0AAU7XF34_9HYPH</name>
<feature type="signal peptide" evidence="2">
    <location>
        <begin position="1"/>
        <end position="24"/>
    </location>
</feature>
<organism evidence="4">
    <name type="scientific">Methyloraptor flagellatus</name>
    <dbReference type="NCBI Taxonomy" id="3162530"/>
    <lineage>
        <taxon>Bacteria</taxon>
        <taxon>Pseudomonadati</taxon>
        <taxon>Pseudomonadota</taxon>
        <taxon>Alphaproteobacteria</taxon>
        <taxon>Hyphomicrobiales</taxon>
        <taxon>Ancalomicrobiaceae</taxon>
        <taxon>Methyloraptor</taxon>
    </lineage>
</organism>
<dbReference type="PANTHER" id="PTHR38593:SF1">
    <property type="entry name" value="BLR2558 PROTEIN"/>
    <property type="match status" value="1"/>
</dbReference>
<sequence length="221" mass="22748">MNKLMLAGAVVGLGAALAATPALAQSKQNRQEAKFVHDAIEGNFAEQSMGDLAQQNGQSQAIKDFGAELKRDHSAANDKVMPLSQQVGVRAPSEPSAKHKQDYEKLAKLSGARFDQAFAQHMVMDHKQDITKYQRAASGSGPVASYAQETLPVLQRHLATAQSLAGGNRGAMGAGSGSDMNMNGSASGSMGSGGNPSMGNGNSTGTGYGSGSSGGRVQQPQ</sequence>
<evidence type="ECO:0000256" key="1">
    <source>
        <dbReference type="SAM" id="MobiDB-lite"/>
    </source>
</evidence>
<protein>
    <submittedName>
        <fullName evidence="4">DUF4142 domain-containing protein</fullName>
    </submittedName>
</protein>
<dbReference type="Gene3D" id="1.20.1260.10">
    <property type="match status" value="1"/>
</dbReference>
<dbReference type="InterPro" id="IPR012347">
    <property type="entry name" value="Ferritin-like"/>
</dbReference>
<evidence type="ECO:0000256" key="2">
    <source>
        <dbReference type="SAM" id="SignalP"/>
    </source>
</evidence>
<gene>
    <name evidence="4" type="ORF">ABS361_09240</name>
</gene>
<dbReference type="Pfam" id="PF13628">
    <property type="entry name" value="DUF4142"/>
    <property type="match status" value="1"/>
</dbReference>
<feature type="domain" description="DUF4142" evidence="3">
    <location>
        <begin position="31"/>
        <end position="164"/>
    </location>
</feature>
<dbReference type="RefSeq" id="WP_407051472.1">
    <property type="nucleotide sequence ID" value="NZ_CP158568.1"/>
</dbReference>